<organism evidence="1 2">
    <name type="scientific">Jimgerdemannia flammicorona</name>
    <dbReference type="NCBI Taxonomy" id="994334"/>
    <lineage>
        <taxon>Eukaryota</taxon>
        <taxon>Fungi</taxon>
        <taxon>Fungi incertae sedis</taxon>
        <taxon>Mucoromycota</taxon>
        <taxon>Mucoromycotina</taxon>
        <taxon>Endogonomycetes</taxon>
        <taxon>Endogonales</taxon>
        <taxon>Endogonaceae</taxon>
        <taxon>Jimgerdemannia</taxon>
    </lineage>
</organism>
<gene>
    <name evidence="1" type="ORF">BC936DRAFT_148532</name>
</gene>
<protein>
    <submittedName>
        <fullName evidence="1">Uncharacterized protein</fullName>
    </submittedName>
</protein>
<dbReference type="Proteomes" id="UP000268093">
    <property type="component" value="Unassembled WGS sequence"/>
</dbReference>
<dbReference type="EMBL" id="RBNI01007703">
    <property type="protein sequence ID" value="RUP45166.1"/>
    <property type="molecule type" value="Genomic_DNA"/>
</dbReference>
<proteinExistence type="predicted"/>
<evidence type="ECO:0000313" key="1">
    <source>
        <dbReference type="EMBL" id="RUP45166.1"/>
    </source>
</evidence>
<evidence type="ECO:0000313" key="2">
    <source>
        <dbReference type="Proteomes" id="UP000268093"/>
    </source>
</evidence>
<sequence>MNIFYNPAVIMTYIVHSFYRGAKLQQGKWDDIVEIGLAHLAGSTADIQNAIIMQLSDFKYKEGVFGSPHIWLFNEDVNAELKTRLCTSIGFGGYETSFNSSNLSCIRAKLDFSQQTSKSTLHWDADTDEREELEVMWEVRDMLEEDALLSSHDQTSQDRITAATDYPAPPRTSVSTQNLTLIRYGAGTREGSFAGKTDDNAYRRIDFVDTRDPKQEKAPLTKFAYQRSY</sequence>
<comment type="caution">
    <text evidence="1">The sequence shown here is derived from an EMBL/GenBank/DDBJ whole genome shotgun (WGS) entry which is preliminary data.</text>
</comment>
<reference evidence="1 2" key="1">
    <citation type="journal article" date="2018" name="New Phytol.">
        <title>Phylogenomics of Endogonaceae and evolution of mycorrhizas within Mucoromycota.</title>
        <authorList>
            <person name="Chang Y."/>
            <person name="Desiro A."/>
            <person name="Na H."/>
            <person name="Sandor L."/>
            <person name="Lipzen A."/>
            <person name="Clum A."/>
            <person name="Barry K."/>
            <person name="Grigoriev I.V."/>
            <person name="Martin F.M."/>
            <person name="Stajich J.E."/>
            <person name="Smith M.E."/>
            <person name="Bonito G."/>
            <person name="Spatafora J.W."/>
        </authorList>
    </citation>
    <scope>NUCLEOTIDE SEQUENCE [LARGE SCALE GENOMIC DNA]</scope>
    <source>
        <strain evidence="1 2">GMNB39</strain>
    </source>
</reference>
<dbReference type="AlphaFoldDB" id="A0A433D2T6"/>
<name>A0A433D2T6_9FUNG</name>
<keyword evidence="2" id="KW-1185">Reference proteome</keyword>
<accession>A0A433D2T6</accession>